<evidence type="ECO:0000313" key="4">
    <source>
        <dbReference type="EMBL" id="CAI6362525.1"/>
    </source>
</evidence>
<dbReference type="PROSITE" id="PS51031">
    <property type="entry name" value="BESS"/>
    <property type="match status" value="1"/>
</dbReference>
<dbReference type="Pfam" id="PF02944">
    <property type="entry name" value="BESS"/>
    <property type="match status" value="1"/>
</dbReference>
<accession>A0AAV0X2R0</accession>
<sequence length="330" mass="37806">MSKSNINNAMREILISEVQTRPSLWDDTHPEYKNVEKNKKLWCEIGKLVGIPGSDAKIKWKNTKDTFRKELQKEPIRRSGDSGIEYKSKWPFFQMMMFVKDSLLPSSMSGNLNVGEPDSFALHEATDEANESDLDVTGTSFTDVTSPSTSTSHLTDINPKVTSKMKRKKKNSEADDTHRLLELEEKKIAILQQAQETENKKNEDPDAQFLLSILPYIKEFDPLEKLEIRSQIQNVVLNAYRKKKNTLGNRSQLESIQDIQTDLLNQPSVKKMYRPYQESSLNSTLGQSQWSMSDNVDNMPRIAGMQQASDVLLGNNQFNQDFFNLNQQTF</sequence>
<comment type="subcellular location">
    <subcellularLocation>
        <location evidence="1">Nucleus</location>
    </subcellularLocation>
</comment>
<evidence type="ECO:0000259" key="2">
    <source>
        <dbReference type="PROSITE" id="PS51029"/>
    </source>
</evidence>
<dbReference type="GO" id="GO:0005634">
    <property type="term" value="C:nucleus"/>
    <property type="evidence" value="ECO:0007669"/>
    <property type="project" value="UniProtKB-SubCell"/>
</dbReference>
<evidence type="ECO:0000313" key="5">
    <source>
        <dbReference type="Proteomes" id="UP001160148"/>
    </source>
</evidence>
<dbReference type="GO" id="GO:0006357">
    <property type="term" value="P:regulation of transcription by RNA polymerase II"/>
    <property type="evidence" value="ECO:0007669"/>
    <property type="project" value="TreeGrafter"/>
</dbReference>
<feature type="domain" description="MADF" evidence="2">
    <location>
        <begin position="13"/>
        <end position="104"/>
    </location>
</feature>
<dbReference type="PANTHER" id="PTHR12243">
    <property type="entry name" value="MADF DOMAIN TRANSCRIPTION FACTOR"/>
    <property type="match status" value="1"/>
</dbReference>
<dbReference type="AlphaFoldDB" id="A0AAV0X2R0"/>
<organism evidence="4 5">
    <name type="scientific">Macrosiphum euphorbiae</name>
    <name type="common">potato aphid</name>
    <dbReference type="NCBI Taxonomy" id="13131"/>
    <lineage>
        <taxon>Eukaryota</taxon>
        <taxon>Metazoa</taxon>
        <taxon>Ecdysozoa</taxon>
        <taxon>Arthropoda</taxon>
        <taxon>Hexapoda</taxon>
        <taxon>Insecta</taxon>
        <taxon>Pterygota</taxon>
        <taxon>Neoptera</taxon>
        <taxon>Paraneoptera</taxon>
        <taxon>Hemiptera</taxon>
        <taxon>Sternorrhyncha</taxon>
        <taxon>Aphidomorpha</taxon>
        <taxon>Aphidoidea</taxon>
        <taxon>Aphididae</taxon>
        <taxon>Macrosiphini</taxon>
        <taxon>Macrosiphum</taxon>
    </lineage>
</organism>
<proteinExistence type="predicted"/>
<dbReference type="InterPro" id="IPR006578">
    <property type="entry name" value="MADF-dom"/>
</dbReference>
<dbReference type="EMBL" id="CARXXK010000003">
    <property type="protein sequence ID" value="CAI6362525.1"/>
    <property type="molecule type" value="Genomic_DNA"/>
</dbReference>
<evidence type="ECO:0000259" key="3">
    <source>
        <dbReference type="PROSITE" id="PS51031"/>
    </source>
</evidence>
<dbReference type="InterPro" id="IPR004210">
    <property type="entry name" value="BESS_motif"/>
</dbReference>
<dbReference type="Proteomes" id="UP001160148">
    <property type="component" value="Unassembled WGS sequence"/>
</dbReference>
<dbReference type="PROSITE" id="PS51029">
    <property type="entry name" value="MADF"/>
    <property type="match status" value="1"/>
</dbReference>
<evidence type="ECO:0008006" key="6">
    <source>
        <dbReference type="Google" id="ProtNLM"/>
    </source>
</evidence>
<dbReference type="InterPro" id="IPR039353">
    <property type="entry name" value="TF_Adf1"/>
</dbReference>
<dbReference type="PANTHER" id="PTHR12243:SF69">
    <property type="entry name" value="SI:CH73-59F11.3"/>
    <property type="match status" value="1"/>
</dbReference>
<comment type="caution">
    <text evidence="4">The sequence shown here is derived from an EMBL/GenBank/DDBJ whole genome shotgun (WGS) entry which is preliminary data.</text>
</comment>
<dbReference type="GO" id="GO:0005667">
    <property type="term" value="C:transcription regulator complex"/>
    <property type="evidence" value="ECO:0007669"/>
    <property type="project" value="TreeGrafter"/>
</dbReference>
<dbReference type="GO" id="GO:0003677">
    <property type="term" value="F:DNA binding"/>
    <property type="evidence" value="ECO:0007669"/>
    <property type="project" value="InterPro"/>
</dbReference>
<gene>
    <name evidence="4" type="ORF">MEUPH1_LOCUS17588</name>
</gene>
<reference evidence="4 5" key="1">
    <citation type="submission" date="2023-01" db="EMBL/GenBank/DDBJ databases">
        <authorList>
            <person name="Whitehead M."/>
        </authorList>
    </citation>
    <scope>NUCLEOTIDE SEQUENCE [LARGE SCALE GENOMIC DNA]</scope>
</reference>
<keyword evidence="5" id="KW-1185">Reference proteome</keyword>
<name>A0AAV0X2R0_9HEMI</name>
<dbReference type="SMART" id="SM00595">
    <property type="entry name" value="MADF"/>
    <property type="match status" value="1"/>
</dbReference>
<keyword evidence="1" id="KW-0539">Nucleus</keyword>
<evidence type="ECO:0000256" key="1">
    <source>
        <dbReference type="PROSITE-ProRule" id="PRU00371"/>
    </source>
</evidence>
<feature type="domain" description="BESS" evidence="3">
    <location>
        <begin position="203"/>
        <end position="242"/>
    </location>
</feature>
<protein>
    <recommendedName>
        <fullName evidence="6">MADF domain-containing protein</fullName>
    </recommendedName>
</protein>
<dbReference type="Pfam" id="PF10545">
    <property type="entry name" value="MADF_DNA_bdg"/>
    <property type="match status" value="1"/>
</dbReference>